<accession>A0A0S4XNH1</accession>
<feature type="domain" description="Phospholipid/glycerol acyltransferase" evidence="4">
    <location>
        <begin position="35"/>
        <end position="157"/>
    </location>
</feature>
<evidence type="ECO:0000259" key="4">
    <source>
        <dbReference type="SMART" id="SM00563"/>
    </source>
</evidence>
<dbReference type="CDD" id="cd07989">
    <property type="entry name" value="LPLAT_AGPAT-like"/>
    <property type="match status" value="1"/>
</dbReference>
<evidence type="ECO:0000256" key="1">
    <source>
        <dbReference type="ARBA" id="ARBA00005189"/>
    </source>
</evidence>
<dbReference type="AlphaFoldDB" id="A0A0S4XNH1"/>
<dbReference type="EC" id="2.3.1.51" evidence="5"/>
<evidence type="ECO:0000256" key="2">
    <source>
        <dbReference type="ARBA" id="ARBA00022679"/>
    </source>
</evidence>
<keyword evidence="2 5" id="KW-0808">Transferase</keyword>
<organism evidence="5">
    <name type="scientific">Sulfurovum sp. enrichment culture clone C5</name>
    <dbReference type="NCBI Taxonomy" id="497650"/>
    <lineage>
        <taxon>Bacteria</taxon>
        <taxon>Pseudomonadati</taxon>
        <taxon>Campylobacterota</taxon>
        <taxon>Epsilonproteobacteria</taxon>
        <taxon>Campylobacterales</taxon>
        <taxon>Sulfurovaceae</taxon>
        <taxon>Sulfurovum</taxon>
        <taxon>environmental samples</taxon>
    </lineage>
</organism>
<evidence type="ECO:0000313" key="5">
    <source>
        <dbReference type="EMBL" id="CUV65528.1"/>
    </source>
</evidence>
<sequence length="204" mass="23231">MLKSIFFLFFVKPFVLIVSGITITNKHNIPRDGQFIIIANHNSHLDIMAIMSIFDSDMIKNTKPVGAKDYFYKNKIIGWISKNIIDIIPLERMSKKNFHANPMQNIHDALDDGYSVIIFPEGSRGNPEEMQGFKNGIGHLASKYPEIPIVPIFLENSGRSLPRNEALFVPFVINVDVKEAITFSAENTDIKTFVKILEDKYQKD</sequence>
<dbReference type="PANTHER" id="PTHR10434">
    <property type="entry name" value="1-ACYL-SN-GLYCEROL-3-PHOSPHATE ACYLTRANSFERASE"/>
    <property type="match status" value="1"/>
</dbReference>
<dbReference type="GO" id="GO:0003841">
    <property type="term" value="F:1-acylglycerol-3-phosphate O-acyltransferase activity"/>
    <property type="evidence" value="ECO:0007669"/>
    <property type="project" value="UniProtKB-EC"/>
</dbReference>
<dbReference type="SUPFAM" id="SSF69593">
    <property type="entry name" value="Glycerol-3-phosphate (1)-acyltransferase"/>
    <property type="match status" value="1"/>
</dbReference>
<protein>
    <submittedName>
        <fullName evidence="5">Putative 1-acyl-sn-glycerol-3-phosphate acyltransferase</fullName>
        <ecNumber evidence="5">2.3.1.51</ecNumber>
    </submittedName>
</protein>
<reference evidence="5" key="1">
    <citation type="submission" date="2015-11" db="EMBL/GenBank/DDBJ databases">
        <authorList>
            <person name="Zhang Y."/>
            <person name="Guo Z."/>
        </authorList>
    </citation>
    <scope>NUCLEOTIDE SEQUENCE</scope>
    <source>
        <strain evidence="5">BN30871</strain>
    </source>
</reference>
<name>A0A0S4XNH1_9BACT</name>
<dbReference type="InterPro" id="IPR002123">
    <property type="entry name" value="Plipid/glycerol_acylTrfase"/>
</dbReference>
<keyword evidence="3 5" id="KW-0012">Acyltransferase</keyword>
<dbReference type="PANTHER" id="PTHR10434:SF11">
    <property type="entry name" value="1-ACYL-SN-GLYCEROL-3-PHOSPHATE ACYLTRANSFERASE"/>
    <property type="match status" value="1"/>
</dbReference>
<dbReference type="GO" id="GO:0006654">
    <property type="term" value="P:phosphatidic acid biosynthetic process"/>
    <property type="evidence" value="ECO:0007669"/>
    <property type="project" value="TreeGrafter"/>
</dbReference>
<dbReference type="EMBL" id="FAXN01000038">
    <property type="protein sequence ID" value="CUV65528.1"/>
    <property type="molecule type" value="Genomic_DNA"/>
</dbReference>
<proteinExistence type="predicted"/>
<dbReference type="Pfam" id="PF01553">
    <property type="entry name" value="Acyltransferase"/>
    <property type="match status" value="1"/>
</dbReference>
<evidence type="ECO:0000256" key="3">
    <source>
        <dbReference type="ARBA" id="ARBA00023315"/>
    </source>
</evidence>
<dbReference type="SMART" id="SM00563">
    <property type="entry name" value="PlsC"/>
    <property type="match status" value="1"/>
</dbReference>
<comment type="pathway">
    <text evidence="1">Lipid metabolism.</text>
</comment>
<gene>
    <name evidence="5" type="ORF">BN3087_380044</name>
</gene>